<accession>A0ABS3NJ93</accession>
<sequence>MNTYRESMQGKGFRNLALSNSRSGAQASVMLYSLIETAKANDVPPDVYLTALFEQLPLLNDGDAVDHLLPWAIRV</sequence>
<dbReference type="Pfam" id="PF13817">
    <property type="entry name" value="DDE_Tnp_IS66_C"/>
    <property type="match status" value="1"/>
</dbReference>
<name>A0ABS3NJ93_9GAMM</name>
<dbReference type="RefSeq" id="WP_208006520.1">
    <property type="nucleotide sequence ID" value="NZ_JAGDFX010000022.1"/>
</dbReference>
<evidence type="ECO:0000259" key="1">
    <source>
        <dbReference type="Pfam" id="PF13817"/>
    </source>
</evidence>
<evidence type="ECO:0000313" key="2">
    <source>
        <dbReference type="EMBL" id="MBO1520647.1"/>
    </source>
</evidence>
<evidence type="ECO:0000313" key="3">
    <source>
        <dbReference type="Proteomes" id="UP000664882"/>
    </source>
</evidence>
<reference evidence="2 3" key="1">
    <citation type="submission" date="2021-03" db="EMBL/GenBank/DDBJ databases">
        <title>Oceanisphaera sp. nov., isolated from the intestine.</title>
        <authorList>
            <person name="Zhao L.-H."/>
            <person name="Shi L.-F."/>
        </authorList>
    </citation>
    <scope>NUCLEOTIDE SEQUENCE [LARGE SCALE GENOMIC DNA]</scope>
    <source>
        <strain evidence="2 3">DM8</strain>
    </source>
</reference>
<comment type="caution">
    <text evidence="2">The sequence shown here is derived from an EMBL/GenBank/DDBJ whole genome shotgun (WGS) entry which is preliminary data.</text>
</comment>
<protein>
    <submittedName>
        <fullName evidence="2">Transposase domain-containing protein</fullName>
    </submittedName>
</protein>
<feature type="domain" description="Transposase IS66 C-terminal" evidence="1">
    <location>
        <begin position="33"/>
        <end position="71"/>
    </location>
</feature>
<keyword evidence="3" id="KW-1185">Reference proteome</keyword>
<proteinExistence type="predicted"/>
<gene>
    <name evidence="2" type="ORF">J3U76_13600</name>
</gene>
<organism evidence="2 3">
    <name type="scientific">Oceanisphaera pacifica</name>
    <dbReference type="NCBI Taxonomy" id="2818389"/>
    <lineage>
        <taxon>Bacteria</taxon>
        <taxon>Pseudomonadati</taxon>
        <taxon>Pseudomonadota</taxon>
        <taxon>Gammaproteobacteria</taxon>
        <taxon>Aeromonadales</taxon>
        <taxon>Aeromonadaceae</taxon>
        <taxon>Oceanisphaera</taxon>
    </lineage>
</organism>
<dbReference type="InterPro" id="IPR039552">
    <property type="entry name" value="IS66_C"/>
</dbReference>
<dbReference type="Proteomes" id="UP000664882">
    <property type="component" value="Unassembled WGS sequence"/>
</dbReference>
<dbReference type="EMBL" id="JAGDFX010000022">
    <property type="protein sequence ID" value="MBO1520647.1"/>
    <property type="molecule type" value="Genomic_DNA"/>
</dbReference>